<dbReference type="GeneTree" id="ENSGT00530000063760"/>
<dbReference type="InterPro" id="IPR001849">
    <property type="entry name" value="PH_domain"/>
</dbReference>
<dbReference type="InterPro" id="IPR043448">
    <property type="entry name" value="PKHO1/2"/>
</dbReference>
<dbReference type="GO" id="GO:0036195">
    <property type="term" value="C:muscle cell projection membrane"/>
    <property type="evidence" value="ECO:0007669"/>
    <property type="project" value="TreeGrafter"/>
</dbReference>
<sequence>MRVFLPPHALVGPAAGGRCGAAEEPLSQRGVRGRRRRSNRTPTHGAAPGRSERSGVRRQQHGAAGRRAESHRRPEAPVLPPGLEGLLTAFSFFSRRSAAHRGDITEFREVEKYRPRPRPAAGSLTAAAMKKNNSGKRGPQDSVSQNLQPDKVGWIRRFCGRGIFREIWRNRFLVLRGDQLLICEKELKELGRADELLDLSDYERCEEIKKNKSRSKKNHSKFRLPRCSTPGNTAPNLVLLAVSPEEKESWINVLNVAITRAKNRILDEVTVDDSQLSHLTRDRVKIPHNRRLPTRGHLLAVASMSSSDGMLTLDLIQEEDVPSKGVNVCDGFREDQDKTRLSPETTRSKTDGALSTRTAEASGKSHSLPREVAVVWEKTCPSRTPQPRKRPTTAEKNRCVSMDEILSHSEIKVTKNKTVVKSRSQASTPTSNTTPIKQLQELIGQKLEKTEQLLTEVRGEAEGKLKWKESAEAERLLKEAAAAWSQAQEVLEEVKELRALYRQLDSSFNSNKLNPDRKSLM</sequence>
<reference evidence="9" key="2">
    <citation type="submission" date="2025-08" db="UniProtKB">
        <authorList>
            <consortium name="Ensembl"/>
        </authorList>
    </citation>
    <scope>IDENTIFICATION</scope>
</reference>
<comment type="subcellular location">
    <subcellularLocation>
        <location evidence="3">Cytoplasm</location>
    </subcellularLocation>
    <subcellularLocation>
        <location evidence="2">Membrane</location>
    </subcellularLocation>
    <subcellularLocation>
        <location evidence="1">Nucleus</location>
    </subcellularLocation>
</comment>
<dbReference type="AlphaFoldDB" id="A0A8D3BJD8"/>
<dbReference type="Pfam" id="PF00169">
    <property type="entry name" value="PH"/>
    <property type="match status" value="1"/>
</dbReference>
<keyword evidence="6" id="KW-0539">Nucleus</keyword>
<evidence type="ECO:0000256" key="7">
    <source>
        <dbReference type="SAM" id="MobiDB-lite"/>
    </source>
</evidence>
<dbReference type="PANTHER" id="PTHR15871:SF1">
    <property type="entry name" value="PLECKSTRIN HOMOLOGY DOMAIN-CONTAINING FAMILY O MEMBER 1"/>
    <property type="match status" value="1"/>
</dbReference>
<dbReference type="OrthoDB" id="6358316at2759"/>
<evidence type="ECO:0000313" key="10">
    <source>
        <dbReference type="Proteomes" id="UP000694558"/>
    </source>
</evidence>
<dbReference type="GO" id="GO:0032587">
    <property type="term" value="C:ruffle membrane"/>
    <property type="evidence" value="ECO:0007669"/>
    <property type="project" value="TreeGrafter"/>
</dbReference>
<evidence type="ECO:0000256" key="4">
    <source>
        <dbReference type="ARBA" id="ARBA00022490"/>
    </source>
</evidence>
<dbReference type="SUPFAM" id="SSF50729">
    <property type="entry name" value="PH domain-like"/>
    <property type="match status" value="1"/>
</dbReference>
<dbReference type="GeneID" id="118284708"/>
<evidence type="ECO:0000256" key="6">
    <source>
        <dbReference type="ARBA" id="ARBA00023242"/>
    </source>
</evidence>
<organism evidence="9 10">
    <name type="scientific">Scophthalmus maximus</name>
    <name type="common">Turbot</name>
    <name type="synonym">Psetta maxima</name>
    <dbReference type="NCBI Taxonomy" id="52904"/>
    <lineage>
        <taxon>Eukaryota</taxon>
        <taxon>Metazoa</taxon>
        <taxon>Chordata</taxon>
        <taxon>Craniata</taxon>
        <taxon>Vertebrata</taxon>
        <taxon>Euteleostomi</taxon>
        <taxon>Actinopterygii</taxon>
        <taxon>Neopterygii</taxon>
        <taxon>Teleostei</taxon>
        <taxon>Neoteleostei</taxon>
        <taxon>Acanthomorphata</taxon>
        <taxon>Carangaria</taxon>
        <taxon>Pleuronectiformes</taxon>
        <taxon>Pleuronectoidei</taxon>
        <taxon>Scophthalmidae</taxon>
        <taxon>Scophthalmus</taxon>
    </lineage>
</organism>
<evidence type="ECO:0000256" key="1">
    <source>
        <dbReference type="ARBA" id="ARBA00004123"/>
    </source>
</evidence>
<dbReference type="GO" id="GO:1901739">
    <property type="term" value="P:regulation of myoblast fusion"/>
    <property type="evidence" value="ECO:0007669"/>
    <property type="project" value="Ensembl"/>
</dbReference>
<evidence type="ECO:0000256" key="5">
    <source>
        <dbReference type="ARBA" id="ARBA00023136"/>
    </source>
</evidence>
<dbReference type="GO" id="GO:0005737">
    <property type="term" value="C:cytoplasm"/>
    <property type="evidence" value="ECO:0007669"/>
    <property type="project" value="UniProtKB-SubCell"/>
</dbReference>
<dbReference type="CTD" id="562940"/>
<dbReference type="RefSeq" id="XP_035463536.1">
    <property type="nucleotide sequence ID" value="XM_035607643.2"/>
</dbReference>
<dbReference type="PROSITE" id="PS50003">
    <property type="entry name" value="PH_DOMAIN"/>
    <property type="match status" value="1"/>
</dbReference>
<dbReference type="Proteomes" id="UP000694558">
    <property type="component" value="Chromosome 16"/>
</dbReference>
<evidence type="ECO:0000259" key="8">
    <source>
        <dbReference type="PROSITE" id="PS50003"/>
    </source>
</evidence>
<dbReference type="Ensembl" id="ENSSMAT00000074044.1">
    <property type="protein sequence ID" value="ENSSMAP00000035146.1"/>
    <property type="gene ID" value="ENSSMAG00000028183.1"/>
</dbReference>
<dbReference type="GO" id="GO:0005634">
    <property type="term" value="C:nucleus"/>
    <property type="evidence" value="ECO:0007669"/>
    <property type="project" value="UniProtKB-SubCell"/>
</dbReference>
<accession>A0A8D3BJD8</accession>
<evidence type="ECO:0000256" key="2">
    <source>
        <dbReference type="ARBA" id="ARBA00004370"/>
    </source>
</evidence>
<feature type="region of interest" description="Disordered" evidence="7">
    <location>
        <begin position="330"/>
        <end position="370"/>
    </location>
</feature>
<gene>
    <name evidence="9" type="primary">plekho1b</name>
</gene>
<dbReference type="KEGG" id="smau:118284708"/>
<evidence type="ECO:0000313" key="9">
    <source>
        <dbReference type="Ensembl" id="ENSSMAP00000035146.1"/>
    </source>
</evidence>
<dbReference type="Gene3D" id="2.30.29.30">
    <property type="entry name" value="Pleckstrin-homology domain (PH domain)/Phosphotyrosine-binding domain (PTB)"/>
    <property type="match status" value="1"/>
</dbReference>
<keyword evidence="5" id="KW-0472">Membrane</keyword>
<feature type="region of interest" description="Disordered" evidence="7">
    <location>
        <begin position="1"/>
        <end position="80"/>
    </location>
</feature>
<evidence type="ECO:0000256" key="3">
    <source>
        <dbReference type="ARBA" id="ARBA00004496"/>
    </source>
</evidence>
<keyword evidence="4" id="KW-0963">Cytoplasm</keyword>
<proteinExistence type="predicted"/>
<reference evidence="9" key="1">
    <citation type="submission" date="2023-05" db="EMBL/GenBank/DDBJ databases">
        <title>High-quality long-read genome of Scophthalmus maximus.</title>
        <authorList>
            <person name="Lien S."/>
            <person name="Martinez P."/>
        </authorList>
    </citation>
    <scope>NUCLEOTIDE SEQUENCE [LARGE SCALE GENOMIC DNA]</scope>
</reference>
<protein>
    <submittedName>
        <fullName evidence="9">Pleckstrin homology domain containing, family O member 1b</fullName>
    </submittedName>
</protein>
<feature type="domain" description="PH" evidence="8">
    <location>
        <begin position="148"/>
        <end position="259"/>
    </location>
</feature>
<dbReference type="InterPro" id="IPR011993">
    <property type="entry name" value="PH-like_dom_sf"/>
</dbReference>
<feature type="compositionally biased region" description="Basic and acidic residues" evidence="7">
    <location>
        <begin position="66"/>
        <end position="75"/>
    </location>
</feature>
<dbReference type="PANTHER" id="PTHR15871">
    <property type="entry name" value="PH DOMAIN-CONTAINING PROTEIN"/>
    <property type="match status" value="1"/>
</dbReference>
<feature type="compositionally biased region" description="Basic and acidic residues" evidence="7">
    <location>
        <begin position="331"/>
        <end position="350"/>
    </location>
</feature>
<dbReference type="SMART" id="SM00233">
    <property type="entry name" value="PH"/>
    <property type="match status" value="1"/>
</dbReference>
<name>A0A8D3BJD8_SCOMX</name>